<feature type="binding site" evidence="7">
    <location>
        <position position="326"/>
    </location>
    <ligand>
        <name>3-phosphoshikimate</name>
        <dbReference type="ChEBI" id="CHEBI:145989"/>
    </ligand>
</feature>
<dbReference type="Gene3D" id="3.65.10.10">
    <property type="entry name" value="Enolpyruvate transferase domain"/>
    <property type="match status" value="2"/>
</dbReference>
<feature type="binding site" evidence="7">
    <location>
        <position position="153"/>
    </location>
    <ligand>
        <name>3-phosphoshikimate</name>
        <dbReference type="ChEBI" id="CHEBI:145989"/>
    </ligand>
</feature>
<keyword evidence="4 7" id="KW-0808">Transferase</keyword>
<dbReference type="GO" id="GO:0003866">
    <property type="term" value="F:3-phosphoshikimate 1-carboxyvinyltransferase activity"/>
    <property type="evidence" value="ECO:0007669"/>
    <property type="project" value="UniProtKB-EC"/>
</dbReference>
<proteinExistence type="inferred from homology"/>
<feature type="binding site" evidence="7">
    <location>
        <position position="154"/>
    </location>
    <ligand>
        <name>3-phosphoshikimate</name>
        <dbReference type="ChEBI" id="CHEBI:145989"/>
    </ligand>
</feature>
<dbReference type="PANTHER" id="PTHR21090">
    <property type="entry name" value="AROM/DEHYDROQUINATE SYNTHASE"/>
    <property type="match status" value="1"/>
</dbReference>
<feature type="binding site" evidence="7">
    <location>
        <position position="77"/>
    </location>
    <ligand>
        <name>phosphoenolpyruvate</name>
        <dbReference type="ChEBI" id="CHEBI:58702"/>
    </ligand>
</feature>
<dbReference type="EC" id="2.5.1.19" evidence="7"/>
<evidence type="ECO:0000256" key="4">
    <source>
        <dbReference type="ARBA" id="ARBA00022679"/>
    </source>
</evidence>
<evidence type="ECO:0000256" key="7">
    <source>
        <dbReference type="HAMAP-Rule" id="MF_00210"/>
    </source>
</evidence>
<feature type="binding site" evidence="7">
    <location>
        <position position="106"/>
    </location>
    <ligand>
        <name>phosphoenolpyruvate</name>
        <dbReference type="ChEBI" id="CHEBI:58702"/>
    </ligand>
</feature>
<comment type="catalytic activity">
    <reaction evidence="6">
        <text>3-phosphoshikimate + phosphoenolpyruvate = 5-O-(1-carboxyvinyl)-3-phosphoshikimate + phosphate</text>
        <dbReference type="Rhea" id="RHEA:21256"/>
        <dbReference type="ChEBI" id="CHEBI:43474"/>
        <dbReference type="ChEBI" id="CHEBI:57701"/>
        <dbReference type="ChEBI" id="CHEBI:58702"/>
        <dbReference type="ChEBI" id="CHEBI:145989"/>
        <dbReference type="EC" id="2.5.1.19"/>
    </reaction>
    <physiologicalReaction direction="left-to-right" evidence="6">
        <dbReference type="Rhea" id="RHEA:21257"/>
    </physiologicalReaction>
</comment>
<dbReference type="NCBIfam" id="TIGR01356">
    <property type="entry name" value="aroA"/>
    <property type="match status" value="1"/>
</dbReference>
<dbReference type="Pfam" id="PF00275">
    <property type="entry name" value="EPSP_synthase"/>
    <property type="match status" value="1"/>
</dbReference>
<evidence type="ECO:0000256" key="5">
    <source>
        <dbReference type="ARBA" id="ARBA00023141"/>
    </source>
</evidence>
<accession>A0ABW3D1B2</accession>
<dbReference type="SUPFAM" id="SSF55205">
    <property type="entry name" value="EPT/RTPC-like"/>
    <property type="match status" value="1"/>
</dbReference>
<sequence length="416" mass="45922">MNIKLSTTNQHIQNSIQITGSKSESNRLLLLQALYPNISIENLSNSDDSRVMQQALKVFEEPSSTLGVGLADIHHAGTAMRFLTAYFSIQKEREVVLTGSKRMKERPIKILVEALRQLGADISYELNEGFPPLRIRGKQLTASRVSLSADVSSQYISALLLIAPKLQNGLKLELEGKITSVPYIKMTLALLSTLEIETSFDGNIIKVLPKETVADTQLVVESDWSSASYFYSIAALSELGSEITLSSYKQDSLQGDSVLAEIYTQFGVVTTYEGTSIVLKKVKDHEDTTINCELANAPDIAQTIAVTCLGLGMGCDLYGLHTLPIKETDRLAALQTELQKLGAEVEITDKSLHLKPCETIIEHIAIDTYQDHRMAMAFAPLALRVTIAINEAEVVSKSYPDYWKDLERLGVRIVEI</sequence>
<evidence type="ECO:0000256" key="1">
    <source>
        <dbReference type="ARBA" id="ARBA00004811"/>
    </source>
</evidence>
<evidence type="ECO:0000313" key="9">
    <source>
        <dbReference type="EMBL" id="MFD0862756.1"/>
    </source>
</evidence>
<comment type="pathway">
    <text evidence="1 7">Metabolic intermediate biosynthesis; chorismate biosynthesis; chorismate from D-erythrose 4-phosphate and phosphoenolpyruvate: step 6/7.</text>
</comment>
<dbReference type="PANTHER" id="PTHR21090:SF5">
    <property type="entry name" value="PENTAFUNCTIONAL AROM POLYPEPTIDE"/>
    <property type="match status" value="1"/>
</dbReference>
<comment type="caution">
    <text evidence="7">Lacks conserved residue(s) required for the propagation of feature annotation.</text>
</comment>
<feature type="binding site" evidence="7">
    <location>
        <position position="330"/>
    </location>
    <ligand>
        <name>phosphoenolpyruvate</name>
        <dbReference type="ChEBI" id="CHEBI:58702"/>
    </ligand>
</feature>
<dbReference type="InterPro" id="IPR001986">
    <property type="entry name" value="Enolpyruvate_Tfrase_dom"/>
</dbReference>
<feature type="binding site" evidence="7">
    <location>
        <position position="27"/>
    </location>
    <ligand>
        <name>3-phosphoshikimate</name>
        <dbReference type="ChEBI" id="CHEBI:145989"/>
    </ligand>
</feature>
<reference evidence="10" key="1">
    <citation type="journal article" date="2019" name="Int. J. Syst. Evol. Microbiol.">
        <title>The Global Catalogue of Microorganisms (GCM) 10K type strain sequencing project: providing services to taxonomists for standard genome sequencing and annotation.</title>
        <authorList>
            <consortium name="The Broad Institute Genomics Platform"/>
            <consortium name="The Broad Institute Genome Sequencing Center for Infectious Disease"/>
            <person name="Wu L."/>
            <person name="Ma J."/>
        </authorList>
    </citation>
    <scope>NUCLEOTIDE SEQUENCE [LARGE SCALE GENOMIC DNA]</scope>
    <source>
        <strain evidence="10">CCUG 62952</strain>
    </source>
</reference>
<dbReference type="HAMAP" id="MF_00210">
    <property type="entry name" value="EPSP_synth"/>
    <property type="match status" value="1"/>
</dbReference>
<gene>
    <name evidence="7 9" type="primary">aroA</name>
    <name evidence="9" type="ORF">ACFQ1M_11120</name>
</gene>
<feature type="active site" description="Proton acceptor" evidence="7">
    <location>
        <position position="299"/>
    </location>
</feature>
<feature type="binding site" evidence="7">
    <location>
        <position position="373"/>
    </location>
    <ligand>
        <name>phosphoenolpyruvate</name>
        <dbReference type="ChEBI" id="CHEBI:58702"/>
    </ligand>
</feature>
<evidence type="ECO:0000313" key="10">
    <source>
        <dbReference type="Proteomes" id="UP001596978"/>
    </source>
</evidence>
<keyword evidence="3 7" id="KW-0028">Amino-acid biosynthesis</keyword>
<feature type="binding site" evidence="7">
    <location>
        <position position="22"/>
    </location>
    <ligand>
        <name>3-phosphoshikimate</name>
        <dbReference type="ChEBI" id="CHEBI:145989"/>
    </ligand>
</feature>
<evidence type="ECO:0000259" key="8">
    <source>
        <dbReference type="Pfam" id="PF00275"/>
    </source>
</evidence>
<keyword evidence="5 7" id="KW-0057">Aromatic amino acid biosynthesis</keyword>
<evidence type="ECO:0000256" key="3">
    <source>
        <dbReference type="ARBA" id="ARBA00022605"/>
    </source>
</evidence>
<dbReference type="PIRSF" id="PIRSF000505">
    <property type="entry name" value="EPSPS"/>
    <property type="match status" value="1"/>
</dbReference>
<keyword evidence="10" id="KW-1185">Reference proteome</keyword>
<keyword evidence="7" id="KW-0963">Cytoplasm</keyword>
<evidence type="ECO:0000256" key="2">
    <source>
        <dbReference type="ARBA" id="ARBA00009948"/>
    </source>
</evidence>
<feature type="binding site" evidence="7">
    <location>
        <position position="22"/>
    </location>
    <ligand>
        <name>phosphoenolpyruvate</name>
        <dbReference type="ChEBI" id="CHEBI:58702"/>
    </ligand>
</feature>
<comment type="caution">
    <text evidence="9">The sequence shown here is derived from an EMBL/GenBank/DDBJ whole genome shotgun (WGS) entry which is preliminary data.</text>
</comment>
<feature type="binding site" evidence="7">
    <location>
        <position position="180"/>
    </location>
    <ligand>
        <name>3-phosphoshikimate</name>
        <dbReference type="ChEBI" id="CHEBI:145989"/>
    </ligand>
</feature>
<comment type="subcellular location">
    <subcellularLocation>
        <location evidence="7">Cytoplasm</location>
    </subcellularLocation>
</comment>
<dbReference type="EMBL" id="JBHTJH010000010">
    <property type="protein sequence ID" value="MFD0862756.1"/>
    <property type="molecule type" value="Genomic_DNA"/>
</dbReference>
<dbReference type="InterPro" id="IPR036968">
    <property type="entry name" value="Enolpyruvate_Tfrase_sf"/>
</dbReference>
<comment type="subunit">
    <text evidence="7">Monomer.</text>
</comment>
<dbReference type="InterPro" id="IPR013792">
    <property type="entry name" value="RNA3'P_cycl/enolpyr_Trfase_a/b"/>
</dbReference>
<feature type="binding site" evidence="7">
    <location>
        <position position="23"/>
    </location>
    <ligand>
        <name>3-phosphoshikimate</name>
        <dbReference type="ChEBI" id="CHEBI:145989"/>
    </ligand>
</feature>
<feature type="binding site" evidence="7">
    <location>
        <position position="299"/>
    </location>
    <ligand>
        <name>3-phosphoshikimate</name>
        <dbReference type="ChEBI" id="CHEBI:145989"/>
    </ligand>
</feature>
<name>A0ABW3D1B2_9FLAO</name>
<dbReference type="Proteomes" id="UP001596978">
    <property type="component" value="Unassembled WGS sequence"/>
</dbReference>
<dbReference type="InterPro" id="IPR006264">
    <property type="entry name" value="EPSP_synthase"/>
</dbReference>
<evidence type="ECO:0000256" key="6">
    <source>
        <dbReference type="ARBA" id="ARBA00044633"/>
    </source>
</evidence>
<feature type="binding site" evidence="7">
    <location>
        <position position="154"/>
    </location>
    <ligand>
        <name>phosphoenolpyruvate</name>
        <dbReference type="ChEBI" id="CHEBI:58702"/>
    </ligand>
</feature>
<comment type="function">
    <text evidence="7">Catalyzes the transfer of the enolpyruvyl moiety of phosphoenolpyruvate (PEP) to the 5-hydroxyl of shikimate-3-phosphate (S3P) to produce enolpyruvyl shikimate-3-phosphate and inorganic phosphate.</text>
</comment>
<feature type="binding site" evidence="7">
    <location>
        <position position="152"/>
    </location>
    <ligand>
        <name>3-phosphoshikimate</name>
        <dbReference type="ChEBI" id="CHEBI:145989"/>
    </ligand>
</feature>
<comment type="similarity">
    <text evidence="2 7">Belongs to the EPSP synthase family.</text>
</comment>
<protein>
    <recommendedName>
        <fullName evidence="7">3-phosphoshikimate 1-carboxyvinyltransferase</fullName>
        <ecNumber evidence="7">2.5.1.19</ecNumber>
    </recommendedName>
    <alternativeName>
        <fullName evidence="7">5-enolpyruvylshikimate-3-phosphate synthase</fullName>
        <shortName evidence="7">EPSP synthase</shortName>
        <shortName evidence="7">EPSPS</shortName>
    </alternativeName>
</protein>
<dbReference type="CDD" id="cd01556">
    <property type="entry name" value="EPSP_synthase"/>
    <property type="match status" value="1"/>
</dbReference>
<feature type="domain" description="Enolpyruvate transferase" evidence="8">
    <location>
        <begin position="9"/>
        <end position="406"/>
    </location>
</feature>
<organism evidence="9 10">
    <name type="scientific">Sungkyunkwania multivorans</name>
    <dbReference type="NCBI Taxonomy" id="1173618"/>
    <lineage>
        <taxon>Bacteria</taxon>
        <taxon>Pseudomonadati</taxon>
        <taxon>Bacteroidota</taxon>
        <taxon>Flavobacteriia</taxon>
        <taxon>Flavobacteriales</taxon>
        <taxon>Flavobacteriaceae</taxon>
        <taxon>Sungkyunkwania</taxon>
    </lineage>
</organism>
<dbReference type="RefSeq" id="WP_386408182.1">
    <property type="nucleotide sequence ID" value="NZ_JBHTJH010000010.1"/>
</dbReference>
<feature type="binding site" evidence="7">
    <location>
        <position position="397"/>
    </location>
    <ligand>
        <name>phosphoenolpyruvate</name>
        <dbReference type="ChEBI" id="CHEBI:58702"/>
    </ligand>
</feature>